<protein>
    <recommendedName>
        <fullName evidence="2">SGNH hydrolase-type esterase domain-containing protein</fullName>
    </recommendedName>
</protein>
<feature type="compositionally biased region" description="Basic and acidic residues" evidence="1">
    <location>
        <begin position="37"/>
        <end position="51"/>
    </location>
</feature>
<organism evidence="3 4">
    <name type="scientific">Cudoniella acicularis</name>
    <dbReference type="NCBI Taxonomy" id="354080"/>
    <lineage>
        <taxon>Eukaryota</taxon>
        <taxon>Fungi</taxon>
        <taxon>Dikarya</taxon>
        <taxon>Ascomycota</taxon>
        <taxon>Pezizomycotina</taxon>
        <taxon>Leotiomycetes</taxon>
        <taxon>Helotiales</taxon>
        <taxon>Tricladiaceae</taxon>
        <taxon>Cudoniella</taxon>
    </lineage>
</organism>
<dbReference type="InterPro" id="IPR036514">
    <property type="entry name" value="SGNH_hydro_sf"/>
</dbReference>
<dbReference type="Pfam" id="PF13472">
    <property type="entry name" value="Lipase_GDSL_2"/>
    <property type="match status" value="1"/>
</dbReference>
<dbReference type="Proteomes" id="UP000566819">
    <property type="component" value="Unassembled WGS sequence"/>
</dbReference>
<gene>
    <name evidence="3" type="ORF">G7Y89_g14677</name>
</gene>
<dbReference type="AlphaFoldDB" id="A0A8H4QZR4"/>
<dbReference type="EMBL" id="JAAMPI010002005">
    <property type="protein sequence ID" value="KAF4620146.1"/>
    <property type="molecule type" value="Genomic_DNA"/>
</dbReference>
<dbReference type="SUPFAM" id="SSF52266">
    <property type="entry name" value="SGNH hydrolase"/>
    <property type="match status" value="1"/>
</dbReference>
<accession>A0A8H4QZR4</accession>
<comment type="caution">
    <text evidence="3">The sequence shown here is derived from an EMBL/GenBank/DDBJ whole genome shotgun (WGS) entry which is preliminary data.</text>
</comment>
<sequence length="189" mass="20850">MRAQEGRFGGGVTFYGIAGLRDCGVRVEGWGKCGDEVEIKTDTNNPDDRPENQLSPPDIAISLGGTKDLAYNRPPDTTLEDMKATVAIPISKGARVLLMTVPECHAKNASLNTRRDALNGLIKNYAEENKDVFVFDLFDKIKYHSMGEEDRHEIWDDGLRLTAEAYRWMGVLAAMRVFEILGAAGGTVE</sequence>
<evidence type="ECO:0000313" key="4">
    <source>
        <dbReference type="Proteomes" id="UP000566819"/>
    </source>
</evidence>
<feature type="domain" description="SGNH hydrolase-type esterase" evidence="2">
    <location>
        <begin position="52"/>
        <end position="167"/>
    </location>
</feature>
<evidence type="ECO:0000313" key="3">
    <source>
        <dbReference type="EMBL" id="KAF4620146.1"/>
    </source>
</evidence>
<dbReference type="Gene3D" id="3.40.50.1110">
    <property type="entry name" value="SGNH hydrolase"/>
    <property type="match status" value="1"/>
</dbReference>
<dbReference type="CDD" id="cd00229">
    <property type="entry name" value="SGNH_hydrolase"/>
    <property type="match status" value="1"/>
</dbReference>
<name>A0A8H4QZR4_9HELO</name>
<feature type="region of interest" description="Disordered" evidence="1">
    <location>
        <begin position="37"/>
        <end position="68"/>
    </location>
</feature>
<dbReference type="InterPro" id="IPR013830">
    <property type="entry name" value="SGNH_hydro"/>
</dbReference>
<reference evidence="3 4" key="1">
    <citation type="submission" date="2020-03" db="EMBL/GenBank/DDBJ databases">
        <title>Draft Genome Sequence of Cudoniella acicularis.</title>
        <authorList>
            <person name="Buettner E."/>
            <person name="Kellner H."/>
        </authorList>
    </citation>
    <scope>NUCLEOTIDE SEQUENCE [LARGE SCALE GENOMIC DNA]</scope>
    <source>
        <strain evidence="3 4">DSM 108380</strain>
    </source>
</reference>
<keyword evidence="4" id="KW-1185">Reference proteome</keyword>
<evidence type="ECO:0000256" key="1">
    <source>
        <dbReference type="SAM" id="MobiDB-lite"/>
    </source>
</evidence>
<evidence type="ECO:0000259" key="2">
    <source>
        <dbReference type="Pfam" id="PF13472"/>
    </source>
</evidence>
<proteinExistence type="predicted"/>
<dbReference type="OrthoDB" id="408760at2759"/>